<dbReference type="OrthoDB" id="2925699at2"/>
<keyword evidence="3" id="KW-1185">Reference proteome</keyword>
<accession>A0A248TDD2</accession>
<gene>
    <name evidence="2" type="ORF">CKF48_01810</name>
</gene>
<dbReference type="RefSeq" id="WP_095369749.1">
    <property type="nucleotide sequence ID" value="NZ_CP022983.1"/>
</dbReference>
<name>A0A248TDD2_9BACI</name>
<reference evidence="2 3" key="1">
    <citation type="submission" date="2017-08" db="EMBL/GenBank/DDBJ databases">
        <title>Complete Genome Sequence of Bacillus kochii Oregon-R-modENCODE STRAIN BDGP4, isolated from Drosophila melanogaster gut.</title>
        <authorList>
            <person name="Wan K.H."/>
            <person name="Yu C."/>
            <person name="Park S."/>
            <person name="Hammonds A.S."/>
            <person name="Booth B.W."/>
            <person name="Celniker S.E."/>
        </authorList>
    </citation>
    <scope>NUCLEOTIDE SEQUENCE [LARGE SCALE GENOMIC DNA]</scope>
    <source>
        <strain evidence="2 3">BDGP4</strain>
    </source>
</reference>
<protein>
    <submittedName>
        <fullName evidence="2">Uncharacterized protein</fullName>
    </submittedName>
</protein>
<evidence type="ECO:0000256" key="1">
    <source>
        <dbReference type="SAM" id="Phobius"/>
    </source>
</evidence>
<evidence type="ECO:0000313" key="3">
    <source>
        <dbReference type="Proteomes" id="UP000215137"/>
    </source>
</evidence>
<feature type="transmembrane region" description="Helical" evidence="1">
    <location>
        <begin position="12"/>
        <end position="35"/>
    </location>
</feature>
<dbReference type="KEGG" id="bko:CKF48_01810"/>
<keyword evidence="1" id="KW-1133">Transmembrane helix</keyword>
<dbReference type="EMBL" id="CP022983">
    <property type="protein sequence ID" value="ASV66174.1"/>
    <property type="molecule type" value="Genomic_DNA"/>
</dbReference>
<dbReference type="Proteomes" id="UP000215137">
    <property type="component" value="Chromosome"/>
</dbReference>
<sequence length="99" mass="11535">MTRQERNRKQHFNLDKLLILLITLMITAITSLYFYSRSIIVIEAPKTDYGEKIVVQLPSGQKVFTYEKLVVKKDGKLIYQGEHQTIALTGGKIKYEDWD</sequence>
<evidence type="ECO:0000313" key="2">
    <source>
        <dbReference type="EMBL" id="ASV66174.1"/>
    </source>
</evidence>
<keyword evidence="1" id="KW-0812">Transmembrane</keyword>
<dbReference type="AlphaFoldDB" id="A0A248TDD2"/>
<keyword evidence="1" id="KW-0472">Membrane</keyword>
<organism evidence="2 3">
    <name type="scientific">Cytobacillus kochii</name>
    <dbReference type="NCBI Taxonomy" id="859143"/>
    <lineage>
        <taxon>Bacteria</taxon>
        <taxon>Bacillati</taxon>
        <taxon>Bacillota</taxon>
        <taxon>Bacilli</taxon>
        <taxon>Bacillales</taxon>
        <taxon>Bacillaceae</taxon>
        <taxon>Cytobacillus</taxon>
    </lineage>
</organism>
<proteinExistence type="predicted"/>